<dbReference type="InterPro" id="IPR038765">
    <property type="entry name" value="Papain-like_cys_pep_sf"/>
</dbReference>
<feature type="region of interest" description="Disordered" evidence="2">
    <location>
        <begin position="401"/>
        <end position="422"/>
    </location>
</feature>
<feature type="region of interest" description="Disordered" evidence="2">
    <location>
        <begin position="126"/>
        <end position="153"/>
    </location>
</feature>
<dbReference type="PANTHER" id="PTHR12419">
    <property type="entry name" value="OTU DOMAIN CONTAINING PROTEIN"/>
    <property type="match status" value="1"/>
</dbReference>
<evidence type="ECO:0000256" key="1">
    <source>
        <dbReference type="ARBA" id="ARBA00010407"/>
    </source>
</evidence>
<proteinExistence type="inferred from homology"/>
<reference evidence="3" key="1">
    <citation type="submission" date="2015-06" db="UniProtKB">
        <authorList>
            <consortium name="EnsemblPlants"/>
        </authorList>
    </citation>
    <scope>IDENTIFICATION</scope>
</reference>
<evidence type="ECO:0008006" key="4">
    <source>
        <dbReference type="Google" id="ProtNLM"/>
    </source>
</evidence>
<evidence type="ECO:0000313" key="3">
    <source>
        <dbReference type="EnsemblPlants" id="EMT15817"/>
    </source>
</evidence>
<dbReference type="Gene3D" id="6.10.20.180">
    <property type="match status" value="1"/>
</dbReference>
<name>N1QYR0_AEGTA</name>
<dbReference type="EnsemblPlants" id="EMT15817">
    <property type="protein sequence ID" value="EMT15817"/>
    <property type="gene ID" value="F775_18872"/>
</dbReference>
<protein>
    <recommendedName>
        <fullName evidence="4">OTU domain-containing protein</fullName>
    </recommendedName>
</protein>
<sequence>MVVRGQQDLDANIVRWGLHHLLDAGGGCRATALQSPTTDYAPPPPQPQRARALLDGYDMAPAPAPASDVRVDAVENDEVIAHALQEELAQVAMAEASGADGGEAERRATVLAQQWFRPEVVSHLPSAPPYVEEAESSSPRSSPEEDRNARDGHGCSIELVDDFSALDGEVGKRLNDMVPVPHVPKTNGDIPSFDEAFSDHRRLLDRLVLYGLVELKVNGDGNCQTCSTIVYLFLNLPVKQFRALSDQFYRTPEHHRFVRQQVVNQLESHPEIYAGYVPMDYREYLKKMPKIGEWGDHVTLQAAADLASMDLGLQNGILPIYSRIDSSNILYCGTEGVALTAIIYIRRAFKDSEVRVWLRQGVRVEGEDQEEEEEQLLVARNSGSHTRSINGLVRDAGGFRGHQQQQQQRWRPSPPAVTLSTAPPRKRVSYEAAAFQAKAAAAERVKAEEAPAADHHSVAGVLRDIGEGIKRLERRRMEYGVKIFILTSFRDTCYIEILPVVQKSNRVICLSFWAEVHYNSIYPEGACRIDGRFVRPCDYEGSEELRRRRTDEEID</sequence>
<dbReference type="AlphaFoldDB" id="N1QYR0"/>
<comment type="similarity">
    <text evidence="1">Belongs to the peptidase C85 family.</text>
</comment>
<evidence type="ECO:0000256" key="2">
    <source>
        <dbReference type="SAM" id="MobiDB-lite"/>
    </source>
</evidence>
<dbReference type="InterPro" id="IPR050704">
    <property type="entry name" value="Peptidase_C85-like"/>
</dbReference>
<feature type="compositionally biased region" description="Basic and acidic residues" evidence="2">
    <location>
        <begin position="142"/>
        <end position="153"/>
    </location>
</feature>
<organism evidence="3">
    <name type="scientific">Aegilops tauschii</name>
    <name type="common">Tausch's goatgrass</name>
    <name type="synonym">Aegilops squarrosa</name>
    <dbReference type="NCBI Taxonomy" id="37682"/>
    <lineage>
        <taxon>Eukaryota</taxon>
        <taxon>Viridiplantae</taxon>
        <taxon>Streptophyta</taxon>
        <taxon>Embryophyta</taxon>
        <taxon>Tracheophyta</taxon>
        <taxon>Spermatophyta</taxon>
        <taxon>Magnoliopsida</taxon>
        <taxon>Liliopsida</taxon>
        <taxon>Poales</taxon>
        <taxon>Poaceae</taxon>
        <taxon>BOP clade</taxon>
        <taxon>Pooideae</taxon>
        <taxon>Triticodae</taxon>
        <taxon>Triticeae</taxon>
        <taxon>Triticinae</taxon>
        <taxon>Aegilops</taxon>
    </lineage>
</organism>
<dbReference type="SUPFAM" id="SSF54001">
    <property type="entry name" value="Cysteine proteinases"/>
    <property type="match status" value="1"/>
</dbReference>
<accession>N1QYR0</accession>
<dbReference type="GO" id="GO:0004843">
    <property type="term" value="F:cysteine-type deubiquitinase activity"/>
    <property type="evidence" value="ECO:0007669"/>
    <property type="project" value="TreeGrafter"/>
</dbReference>
<dbReference type="PANTHER" id="PTHR12419:SF111">
    <property type="entry name" value="OVARIAN TUMOR DOMAIN-CONTAINING DEUBIQUITINATING ENZYME 9"/>
    <property type="match status" value="1"/>
</dbReference>
<dbReference type="GO" id="GO:0016579">
    <property type="term" value="P:protein deubiquitination"/>
    <property type="evidence" value="ECO:0007669"/>
    <property type="project" value="TreeGrafter"/>
</dbReference>